<evidence type="ECO:0000256" key="3">
    <source>
        <dbReference type="ARBA" id="ARBA00022801"/>
    </source>
</evidence>
<dbReference type="RefSeq" id="WP_382359848.1">
    <property type="nucleotide sequence ID" value="NZ_JBHLWV010000005.1"/>
</dbReference>
<comment type="caution">
    <text evidence="5">The sequence shown here is derived from an EMBL/GenBank/DDBJ whole genome shotgun (WGS) entry which is preliminary data.</text>
</comment>
<accession>A0ABV6H6C9</accession>
<dbReference type="PANTHER" id="PTHR20842:SF0">
    <property type="entry name" value="ALPHA-ASPARTYL DIPEPTIDASE"/>
    <property type="match status" value="1"/>
</dbReference>
<dbReference type="SUPFAM" id="SSF52317">
    <property type="entry name" value="Class I glutamine amidotransferase-like"/>
    <property type="match status" value="1"/>
</dbReference>
<comment type="similarity">
    <text evidence="1">Belongs to the peptidase S51 family.</text>
</comment>
<keyword evidence="4" id="KW-0720">Serine protease</keyword>
<sequence>MRLLLLSWGIGALPEFLDTAVDRSRADLRLGYLNDAALPYGDAEFAAIDRTRLTALGYRPEVVTARDYACAEDFADRLDRLDALYVCGGETYVLLDHLRRGGLDRVLTDRVRGGLPYVGLSAGAVLAGASTEPVSLMDDLSTAPGLTDLRGLGLLEASVVPHADGAIPQYPASLISRVVDTYGPRMPLLLLHDDQALLVTDGDVTLIDSP</sequence>
<keyword evidence="3" id="KW-0378">Hydrolase</keyword>
<protein>
    <submittedName>
        <fullName evidence="5">Type 1 glutamine amidotransferase-like domain-containing protein</fullName>
    </submittedName>
</protein>
<evidence type="ECO:0000313" key="5">
    <source>
        <dbReference type="EMBL" id="MFC0313528.1"/>
    </source>
</evidence>
<evidence type="ECO:0000256" key="4">
    <source>
        <dbReference type="ARBA" id="ARBA00022825"/>
    </source>
</evidence>
<gene>
    <name evidence="5" type="ORF">ACFFJD_01505</name>
</gene>
<dbReference type="PANTHER" id="PTHR20842">
    <property type="entry name" value="PROTEASE S51 ALPHA-ASPARTYL DIPEPTIDASE"/>
    <property type="match status" value="1"/>
</dbReference>
<keyword evidence="2" id="KW-0645">Protease</keyword>
<dbReference type="InterPro" id="IPR005320">
    <property type="entry name" value="Peptidase_S51"/>
</dbReference>
<evidence type="ECO:0000256" key="2">
    <source>
        <dbReference type="ARBA" id="ARBA00022670"/>
    </source>
</evidence>
<keyword evidence="6" id="KW-1185">Reference proteome</keyword>
<reference evidence="5 6" key="1">
    <citation type="submission" date="2024-09" db="EMBL/GenBank/DDBJ databases">
        <authorList>
            <person name="Sun Q."/>
            <person name="Mori K."/>
        </authorList>
    </citation>
    <scope>NUCLEOTIDE SEQUENCE [LARGE SCALE GENOMIC DNA]</scope>
    <source>
        <strain evidence="5 6">CCM 7957</strain>
    </source>
</reference>
<dbReference type="Gene3D" id="3.40.50.880">
    <property type="match status" value="1"/>
</dbReference>
<dbReference type="Proteomes" id="UP001589783">
    <property type="component" value="Unassembled WGS sequence"/>
</dbReference>
<name>A0ABV6H6C9_9ACTN</name>
<proteinExistence type="inferred from homology"/>
<dbReference type="Pfam" id="PF03575">
    <property type="entry name" value="Peptidase_S51"/>
    <property type="match status" value="1"/>
</dbReference>
<organism evidence="5 6">
    <name type="scientific">Gordonia phosphorivorans</name>
    <dbReference type="NCBI Taxonomy" id="1056982"/>
    <lineage>
        <taxon>Bacteria</taxon>
        <taxon>Bacillati</taxon>
        <taxon>Actinomycetota</taxon>
        <taxon>Actinomycetes</taxon>
        <taxon>Mycobacteriales</taxon>
        <taxon>Gordoniaceae</taxon>
        <taxon>Gordonia</taxon>
    </lineage>
</organism>
<evidence type="ECO:0000256" key="1">
    <source>
        <dbReference type="ARBA" id="ARBA00006534"/>
    </source>
</evidence>
<dbReference type="EMBL" id="JBHLWV010000005">
    <property type="protein sequence ID" value="MFC0313528.1"/>
    <property type="molecule type" value="Genomic_DNA"/>
</dbReference>
<dbReference type="InterPro" id="IPR029062">
    <property type="entry name" value="Class_I_gatase-like"/>
</dbReference>
<evidence type="ECO:0000313" key="6">
    <source>
        <dbReference type="Proteomes" id="UP001589783"/>
    </source>
</evidence>